<gene>
    <name evidence="10" type="ORF">I553_10126</name>
</gene>
<dbReference type="Pfam" id="PF02786">
    <property type="entry name" value="CPSase_L_D2"/>
    <property type="match status" value="1"/>
</dbReference>
<evidence type="ECO:0000256" key="7">
    <source>
        <dbReference type="PROSITE-ProRule" id="PRU00409"/>
    </source>
</evidence>
<dbReference type="GO" id="GO:0046872">
    <property type="term" value="F:metal ion binding"/>
    <property type="evidence" value="ECO:0007669"/>
    <property type="project" value="InterPro"/>
</dbReference>
<feature type="compositionally biased region" description="Basic residues" evidence="8">
    <location>
        <begin position="224"/>
        <end position="233"/>
    </location>
</feature>
<keyword evidence="4" id="KW-0677">Repeat</keyword>
<evidence type="ECO:0000259" key="9">
    <source>
        <dbReference type="PROSITE" id="PS50975"/>
    </source>
</evidence>
<evidence type="ECO:0000256" key="2">
    <source>
        <dbReference type="ARBA" id="ARBA00022571"/>
    </source>
</evidence>
<evidence type="ECO:0000256" key="3">
    <source>
        <dbReference type="ARBA" id="ARBA00022598"/>
    </source>
</evidence>
<feature type="compositionally biased region" description="Low complexity" evidence="8">
    <location>
        <begin position="167"/>
        <end position="195"/>
    </location>
</feature>
<keyword evidence="5 7" id="KW-0547">Nucleotide-binding</keyword>
<evidence type="ECO:0000313" key="10">
    <source>
        <dbReference type="EMBL" id="EUA09069.1"/>
    </source>
</evidence>
<dbReference type="AlphaFoldDB" id="X7YPM5"/>
<evidence type="ECO:0000256" key="1">
    <source>
        <dbReference type="ARBA" id="ARBA00009799"/>
    </source>
</evidence>
<dbReference type="PANTHER" id="PTHR11405:SF53">
    <property type="entry name" value="CARBAMOYL-PHOSPHATE SYNTHASE [AMMONIA], MITOCHONDRIAL"/>
    <property type="match status" value="1"/>
</dbReference>
<dbReference type="Gene3D" id="3.40.50.20">
    <property type="match status" value="1"/>
</dbReference>
<dbReference type="GO" id="GO:0006541">
    <property type="term" value="P:glutamine metabolic process"/>
    <property type="evidence" value="ECO:0007669"/>
    <property type="project" value="TreeGrafter"/>
</dbReference>
<reference evidence="10" key="1">
    <citation type="submission" date="2014-01" db="EMBL/GenBank/DDBJ databases">
        <authorList>
            <person name="Brown-Elliot B."/>
            <person name="Wallace R."/>
            <person name="Lenaerts A."/>
            <person name="Ordway D."/>
            <person name="DeGroote M.A."/>
            <person name="Parker T."/>
            <person name="Sizemore C."/>
            <person name="Tallon L.J."/>
            <person name="Sadzewicz L.K."/>
            <person name="Sengamalay N."/>
            <person name="Fraser C.M."/>
            <person name="Hine E."/>
            <person name="Shefchek K.A."/>
            <person name="Das S.P."/>
            <person name="Tettelin H."/>
        </authorList>
    </citation>
    <scope>NUCLEOTIDE SEQUENCE [LARGE SCALE GENOMIC DNA]</scope>
    <source>
        <strain evidence="10">4042</strain>
    </source>
</reference>
<keyword evidence="3" id="KW-0436">Ligase</keyword>
<dbReference type="SUPFAM" id="SSF56059">
    <property type="entry name" value="Glutathione synthetase ATP-binding domain-like"/>
    <property type="match status" value="1"/>
</dbReference>
<dbReference type="InterPro" id="IPR058047">
    <property type="entry name" value="CPSase_preATP-grasp"/>
</dbReference>
<evidence type="ECO:0000256" key="4">
    <source>
        <dbReference type="ARBA" id="ARBA00022737"/>
    </source>
</evidence>
<dbReference type="InterPro" id="IPR011761">
    <property type="entry name" value="ATP-grasp"/>
</dbReference>
<dbReference type="GO" id="GO:0005737">
    <property type="term" value="C:cytoplasm"/>
    <property type="evidence" value="ECO:0007669"/>
    <property type="project" value="TreeGrafter"/>
</dbReference>
<dbReference type="InterPro" id="IPR013815">
    <property type="entry name" value="ATP_grasp_subdomain_1"/>
</dbReference>
<dbReference type="PROSITE" id="PS50975">
    <property type="entry name" value="ATP_GRASP"/>
    <property type="match status" value="1"/>
</dbReference>
<accession>X7YPM5</accession>
<proteinExistence type="inferred from homology"/>
<keyword evidence="6 7" id="KW-0067">ATP-binding</keyword>
<dbReference type="EMBL" id="JAOB01000090">
    <property type="protein sequence ID" value="EUA09069.1"/>
    <property type="molecule type" value="Genomic_DNA"/>
</dbReference>
<protein>
    <submittedName>
        <fullName evidence="10">Carbamoyl-phosphate synthase L chain, ATP binding domain protein</fullName>
    </submittedName>
</protein>
<dbReference type="Pfam" id="PF25596">
    <property type="entry name" value="CPSase_L_D1"/>
    <property type="match status" value="1"/>
</dbReference>
<keyword evidence="2" id="KW-0055">Arginine biosynthesis</keyword>
<dbReference type="Gene3D" id="3.30.1490.20">
    <property type="entry name" value="ATP-grasp fold, A domain"/>
    <property type="match status" value="1"/>
</dbReference>
<dbReference type="GO" id="GO:0005524">
    <property type="term" value="F:ATP binding"/>
    <property type="evidence" value="ECO:0007669"/>
    <property type="project" value="UniProtKB-UniRule"/>
</dbReference>
<evidence type="ECO:0000256" key="6">
    <source>
        <dbReference type="ARBA" id="ARBA00022840"/>
    </source>
</evidence>
<dbReference type="InterPro" id="IPR016185">
    <property type="entry name" value="PreATP-grasp_dom_sf"/>
</dbReference>
<evidence type="ECO:0000256" key="5">
    <source>
        <dbReference type="ARBA" id="ARBA00022741"/>
    </source>
</evidence>
<dbReference type="GO" id="GO:0004088">
    <property type="term" value="F:carbamoyl-phosphate synthase (glutamine-hydrolyzing) activity"/>
    <property type="evidence" value="ECO:0007669"/>
    <property type="project" value="TreeGrafter"/>
</dbReference>
<feature type="domain" description="ATP-grasp" evidence="9">
    <location>
        <begin position="90"/>
        <end position="143"/>
    </location>
</feature>
<keyword evidence="2" id="KW-0028">Amino-acid biosynthesis</keyword>
<organism evidence="10">
    <name type="scientific">Mycobacterium xenopi 4042</name>
    <dbReference type="NCBI Taxonomy" id="1299334"/>
    <lineage>
        <taxon>Bacteria</taxon>
        <taxon>Bacillati</taxon>
        <taxon>Actinomycetota</taxon>
        <taxon>Actinomycetes</taxon>
        <taxon>Mycobacteriales</taxon>
        <taxon>Mycobacteriaceae</taxon>
        <taxon>Mycobacterium</taxon>
    </lineage>
</organism>
<feature type="compositionally biased region" description="Polar residues" evidence="8">
    <location>
        <begin position="267"/>
        <end position="276"/>
    </location>
</feature>
<dbReference type="SUPFAM" id="SSF52440">
    <property type="entry name" value="PreATP-grasp domain"/>
    <property type="match status" value="1"/>
</dbReference>
<evidence type="ECO:0000256" key="8">
    <source>
        <dbReference type="SAM" id="MobiDB-lite"/>
    </source>
</evidence>
<dbReference type="PANTHER" id="PTHR11405">
    <property type="entry name" value="CARBAMOYLTRANSFERASE FAMILY MEMBER"/>
    <property type="match status" value="1"/>
</dbReference>
<comment type="similarity">
    <text evidence="1">Belongs to the CarB family.</text>
</comment>
<dbReference type="PATRIC" id="fig|1299334.3.peg.9619"/>
<feature type="region of interest" description="Disordered" evidence="8">
    <location>
        <begin position="167"/>
        <end position="297"/>
    </location>
</feature>
<dbReference type="PROSITE" id="PS00866">
    <property type="entry name" value="CPSASE_1"/>
    <property type="match status" value="1"/>
</dbReference>
<sequence length="297" mass="33316">MMVNCNPETVSTDYDTADRLYFEPLTFEDVLEVFHAENQSAQDGPGVVGVIVQLGARRRSDWRNGWPTRAFRSSEPRRRRSIWPRTAARSVTCSRRRAAGPRYGTATTFDQARRIAAEIGYPVLVRPSYVLGGRGMEIVYDEETLEGYITRATELSPSTRCWWTVSSRTPSRSMSTPYATAARSTSAASWSTSRRPGSTPATPRARCPGDIGPHRHREGAQRDRGHRPRHRRGGPAQCAIRTQRRCALRAGGQPPRQPHRAVRLESNRGTPGQSLRANHAGRQHVPTAQRRHARSDR</sequence>
<dbReference type="InterPro" id="IPR005479">
    <property type="entry name" value="CPAse_ATP-bd"/>
</dbReference>
<name>X7YPM5_MYCXE</name>
<comment type="caution">
    <text evidence="10">The sequence shown here is derived from an EMBL/GenBank/DDBJ whole genome shotgun (WGS) entry which is preliminary data.</text>
</comment>